<gene>
    <name evidence="1" type="ORF">JOC83_002102</name>
</gene>
<organism evidence="1 2">
    <name type="scientific">Priestia iocasae</name>
    <dbReference type="NCBI Taxonomy" id="2291674"/>
    <lineage>
        <taxon>Bacteria</taxon>
        <taxon>Bacillati</taxon>
        <taxon>Bacillota</taxon>
        <taxon>Bacilli</taxon>
        <taxon>Bacillales</taxon>
        <taxon>Bacillaceae</taxon>
        <taxon>Priestia</taxon>
    </lineage>
</organism>
<protein>
    <submittedName>
        <fullName evidence="1">Nucleotidyltransferase</fullName>
    </submittedName>
</protein>
<accession>A0ABS2QUW4</accession>
<dbReference type="InterPro" id="IPR018775">
    <property type="entry name" value="RlaP"/>
</dbReference>
<name>A0ABS2QUW4_9BACI</name>
<dbReference type="PANTHER" id="PTHR34817:SF2">
    <property type="entry name" value="NUCLEOTIDYLTRANSFERASE"/>
    <property type="match status" value="1"/>
</dbReference>
<dbReference type="SUPFAM" id="SSF81301">
    <property type="entry name" value="Nucleotidyltransferase"/>
    <property type="match status" value="1"/>
</dbReference>
<keyword evidence="2" id="KW-1185">Reference proteome</keyword>
<dbReference type="Pfam" id="PF10127">
    <property type="entry name" value="RlaP"/>
    <property type="match status" value="1"/>
</dbReference>
<dbReference type="InterPro" id="IPR043519">
    <property type="entry name" value="NT_sf"/>
</dbReference>
<dbReference type="PANTHER" id="PTHR34817">
    <property type="entry name" value="NUCLEOTIDYLTRANSFERASE"/>
    <property type="match status" value="1"/>
</dbReference>
<dbReference type="Proteomes" id="UP000809829">
    <property type="component" value="Unassembled WGS sequence"/>
</dbReference>
<comment type="caution">
    <text evidence="1">The sequence shown here is derived from an EMBL/GenBank/DDBJ whole genome shotgun (WGS) entry which is preliminary data.</text>
</comment>
<proteinExistence type="predicted"/>
<dbReference type="RefSeq" id="WP_205186860.1">
    <property type="nucleotide sequence ID" value="NZ_JAFBFC010000003.1"/>
</dbReference>
<sequence>MKEAIQERLKEIEHKRNITILYACEAGSRAYGLATAESDYDVRFIYKHEVNDYLRLNRPNEVINEGCNHDDIQGWDLYKAMHLFTKSNPSLFEWLHSSIIYKENQAFAHALRTNISSQYSHKALSFHYFQLLKTNLHKKRKNDATMEEIKRYLHIMRAYLSLQVIIHQQKLPPIIFDRLVTEADSNQTFRDCTMILVNAKRNGYPVSQTDIKHVHDTIEGKLSLTYEQISRLTEGNIDYSSVNDLILTTLS</sequence>
<evidence type="ECO:0000313" key="2">
    <source>
        <dbReference type="Proteomes" id="UP000809829"/>
    </source>
</evidence>
<dbReference type="EMBL" id="JAFBFC010000003">
    <property type="protein sequence ID" value="MBM7703255.1"/>
    <property type="molecule type" value="Genomic_DNA"/>
</dbReference>
<reference evidence="1 2" key="1">
    <citation type="submission" date="2021-01" db="EMBL/GenBank/DDBJ databases">
        <title>Genomic Encyclopedia of Type Strains, Phase IV (KMG-IV): sequencing the most valuable type-strain genomes for metagenomic binning, comparative biology and taxonomic classification.</title>
        <authorList>
            <person name="Goeker M."/>
        </authorList>
    </citation>
    <scope>NUCLEOTIDE SEQUENCE [LARGE SCALE GENOMIC DNA]</scope>
    <source>
        <strain evidence="1 2">DSM 104297</strain>
    </source>
</reference>
<evidence type="ECO:0000313" key="1">
    <source>
        <dbReference type="EMBL" id="MBM7703255.1"/>
    </source>
</evidence>